<dbReference type="STRING" id="450851.PHZ_c0963"/>
<evidence type="ECO:0000256" key="2">
    <source>
        <dbReference type="ARBA" id="ARBA00023163"/>
    </source>
</evidence>
<dbReference type="KEGG" id="pzu:PHZ_c0963"/>
<dbReference type="Gene3D" id="1.10.10.60">
    <property type="entry name" value="Homeodomain-like"/>
    <property type="match status" value="2"/>
</dbReference>
<dbReference type="HOGENOM" id="CLU_000445_100_0_5"/>
<dbReference type="PANTHER" id="PTHR43436:SF1">
    <property type="entry name" value="TRANSCRIPTIONAL REGULATORY PROTEIN"/>
    <property type="match status" value="1"/>
</dbReference>
<evidence type="ECO:0000313" key="5">
    <source>
        <dbReference type="Proteomes" id="UP000001868"/>
    </source>
</evidence>
<accession>B4RHB7</accession>
<dbReference type="Proteomes" id="UP000001868">
    <property type="component" value="Chromosome"/>
</dbReference>
<dbReference type="PROSITE" id="PS01124">
    <property type="entry name" value="HTH_ARAC_FAMILY_2"/>
    <property type="match status" value="1"/>
</dbReference>
<dbReference type="GO" id="GO:0003700">
    <property type="term" value="F:DNA-binding transcription factor activity"/>
    <property type="evidence" value="ECO:0007669"/>
    <property type="project" value="InterPro"/>
</dbReference>
<dbReference type="SMART" id="SM00342">
    <property type="entry name" value="HTH_ARAC"/>
    <property type="match status" value="1"/>
</dbReference>
<evidence type="ECO:0000313" key="4">
    <source>
        <dbReference type="EMBL" id="ACG77377.1"/>
    </source>
</evidence>
<dbReference type="Pfam" id="PF06719">
    <property type="entry name" value="AraC_N"/>
    <property type="match status" value="1"/>
</dbReference>
<dbReference type="EMBL" id="CP000747">
    <property type="protein sequence ID" value="ACG77377.1"/>
    <property type="molecule type" value="Genomic_DNA"/>
</dbReference>
<keyword evidence="2" id="KW-0804">Transcription</keyword>
<dbReference type="PANTHER" id="PTHR43436">
    <property type="entry name" value="ARAC-FAMILY TRANSCRIPTIONAL REGULATOR"/>
    <property type="match status" value="1"/>
</dbReference>
<dbReference type="Pfam" id="PF12833">
    <property type="entry name" value="HTH_18"/>
    <property type="match status" value="1"/>
</dbReference>
<dbReference type="InterPro" id="IPR009057">
    <property type="entry name" value="Homeodomain-like_sf"/>
</dbReference>
<organism evidence="4 5">
    <name type="scientific">Phenylobacterium zucineum (strain HLK1)</name>
    <dbReference type="NCBI Taxonomy" id="450851"/>
    <lineage>
        <taxon>Bacteria</taxon>
        <taxon>Pseudomonadati</taxon>
        <taxon>Pseudomonadota</taxon>
        <taxon>Alphaproteobacteria</taxon>
        <taxon>Caulobacterales</taxon>
        <taxon>Caulobacteraceae</taxon>
        <taxon>Phenylobacterium</taxon>
    </lineage>
</organism>
<gene>
    <name evidence="4" type="ordered locus">PHZ_c0963</name>
</gene>
<sequence length="299" mass="32243">MWNAFGMEELAELIARHAQPDGMVDMPVPGLALFHASGPTAAVPVLHKPAVCIIAQGAKVATVGEETFRYDATSHLVISVELPLTGQVTEASPERPYLCVRIDLEPVLLGELLLEPLPAAGAESGRGLHVSRTTPELAGAAARLVALLDAPQDAPALAPLIRREIHYRLLTGDQAGLVRQIGMPDSRIAHVNRAIAWIRANFDRPFSIEAVARAAGMSPSALHQHFKAITAMSPLQYQKQLRLQEARRLMIGEGRDAQHAAFEVGYESPSQFSREYARLFGAPPARDAARLRAAAPAFA</sequence>
<protein>
    <submittedName>
        <fullName evidence="4">Transcriptional regulator, AraC type</fullName>
    </submittedName>
</protein>
<evidence type="ECO:0000259" key="3">
    <source>
        <dbReference type="PROSITE" id="PS01124"/>
    </source>
</evidence>
<name>B4RHB7_PHEZH</name>
<dbReference type="eggNOG" id="COG2207">
    <property type="taxonomic scope" value="Bacteria"/>
</dbReference>
<reference evidence="4 5" key="1">
    <citation type="journal article" date="2008" name="BMC Genomics">
        <title>Complete genome of Phenylobacterium zucineum - a novel facultative intracellular bacterium isolated from human erythroleukemia cell line K562.</title>
        <authorList>
            <person name="Luo Y."/>
            <person name="Xu X."/>
            <person name="Ding Z."/>
            <person name="Liu Z."/>
            <person name="Zhang B."/>
            <person name="Yan Z."/>
            <person name="Sun J."/>
            <person name="Hu S."/>
            <person name="Hu X."/>
        </authorList>
    </citation>
    <scope>NUCLEOTIDE SEQUENCE [LARGE SCALE GENOMIC DNA]</scope>
    <source>
        <strain evidence="4 5">HLK1</strain>
    </source>
</reference>
<feature type="domain" description="HTH araC/xylS-type" evidence="3">
    <location>
        <begin position="192"/>
        <end position="290"/>
    </location>
</feature>
<dbReference type="InterPro" id="IPR009594">
    <property type="entry name" value="Tscrpt_reg_HTH_AraC_N"/>
</dbReference>
<keyword evidence="5" id="KW-1185">Reference proteome</keyword>
<proteinExistence type="predicted"/>
<dbReference type="InterPro" id="IPR018060">
    <property type="entry name" value="HTH_AraC"/>
</dbReference>
<dbReference type="GO" id="GO:0043565">
    <property type="term" value="F:sequence-specific DNA binding"/>
    <property type="evidence" value="ECO:0007669"/>
    <property type="project" value="InterPro"/>
</dbReference>
<keyword evidence="1" id="KW-0805">Transcription regulation</keyword>
<evidence type="ECO:0000256" key="1">
    <source>
        <dbReference type="ARBA" id="ARBA00023015"/>
    </source>
</evidence>
<dbReference type="SUPFAM" id="SSF46689">
    <property type="entry name" value="Homeodomain-like"/>
    <property type="match status" value="2"/>
</dbReference>
<dbReference type="AlphaFoldDB" id="B4RHB7"/>